<evidence type="ECO:0000256" key="5">
    <source>
        <dbReference type="ARBA" id="ARBA00023136"/>
    </source>
</evidence>
<feature type="transmembrane region" description="Helical" evidence="6">
    <location>
        <begin position="160"/>
        <end position="179"/>
    </location>
</feature>
<evidence type="ECO:0008006" key="11">
    <source>
        <dbReference type="Google" id="ProtNLM"/>
    </source>
</evidence>
<feature type="domain" description="ABC-2 type transporter transmembrane" evidence="7">
    <location>
        <begin position="136"/>
        <end position="348"/>
    </location>
</feature>
<accession>T0PRF2</accession>
<proteinExistence type="predicted"/>
<dbReference type="Proteomes" id="UP000030762">
    <property type="component" value="Unassembled WGS sequence"/>
</dbReference>
<feature type="transmembrane region" description="Helical" evidence="6">
    <location>
        <begin position="298"/>
        <end position="318"/>
    </location>
</feature>
<feature type="transmembrane region" description="Helical" evidence="6">
    <location>
        <begin position="185"/>
        <end position="211"/>
    </location>
</feature>
<evidence type="ECO:0000256" key="2">
    <source>
        <dbReference type="ARBA" id="ARBA00022448"/>
    </source>
</evidence>
<gene>
    <name evidence="9" type="ORF">SDRG_17311</name>
</gene>
<dbReference type="VEuPathDB" id="FungiDB:SDRG_17311"/>
<feature type="domain" description="ABC transporter family G" evidence="8">
    <location>
        <begin position="19"/>
        <end position="61"/>
    </location>
</feature>
<keyword evidence="5 6" id="KW-0472">Membrane</keyword>
<organism evidence="9 10">
    <name type="scientific">Saprolegnia diclina (strain VS20)</name>
    <dbReference type="NCBI Taxonomy" id="1156394"/>
    <lineage>
        <taxon>Eukaryota</taxon>
        <taxon>Sar</taxon>
        <taxon>Stramenopiles</taxon>
        <taxon>Oomycota</taxon>
        <taxon>Saprolegniomycetes</taxon>
        <taxon>Saprolegniales</taxon>
        <taxon>Saprolegniaceae</taxon>
        <taxon>Saprolegnia</taxon>
    </lineage>
</organism>
<feature type="transmembrane region" description="Helical" evidence="6">
    <location>
        <begin position="232"/>
        <end position="257"/>
    </location>
</feature>
<evidence type="ECO:0000259" key="8">
    <source>
        <dbReference type="Pfam" id="PF19055"/>
    </source>
</evidence>
<comment type="subcellular location">
    <subcellularLocation>
        <location evidence="1">Membrane</location>
        <topology evidence="1">Multi-pass membrane protein</topology>
    </subcellularLocation>
</comment>
<keyword evidence="2" id="KW-0813">Transport</keyword>
<reference evidence="9 10" key="1">
    <citation type="submission" date="2012-04" db="EMBL/GenBank/DDBJ databases">
        <title>The Genome Sequence of Saprolegnia declina VS20.</title>
        <authorList>
            <consortium name="The Broad Institute Genome Sequencing Platform"/>
            <person name="Russ C."/>
            <person name="Nusbaum C."/>
            <person name="Tyler B."/>
            <person name="van West P."/>
            <person name="Dieguez-Uribeondo J."/>
            <person name="de Bruijn I."/>
            <person name="Tripathy S."/>
            <person name="Jiang R."/>
            <person name="Young S.K."/>
            <person name="Zeng Q."/>
            <person name="Gargeya S."/>
            <person name="Fitzgerald M."/>
            <person name="Haas B."/>
            <person name="Abouelleil A."/>
            <person name="Alvarado L."/>
            <person name="Arachchi H.M."/>
            <person name="Berlin A."/>
            <person name="Chapman S.B."/>
            <person name="Goldberg J."/>
            <person name="Griggs A."/>
            <person name="Gujja S."/>
            <person name="Hansen M."/>
            <person name="Howarth C."/>
            <person name="Imamovic A."/>
            <person name="Larimer J."/>
            <person name="McCowen C."/>
            <person name="Montmayeur A."/>
            <person name="Murphy C."/>
            <person name="Neiman D."/>
            <person name="Pearson M."/>
            <person name="Priest M."/>
            <person name="Roberts A."/>
            <person name="Saif S."/>
            <person name="Shea T."/>
            <person name="Sisk P."/>
            <person name="Sykes S."/>
            <person name="Wortman J."/>
            <person name="Nusbaum C."/>
            <person name="Birren B."/>
        </authorList>
    </citation>
    <scope>NUCLEOTIDE SEQUENCE [LARGE SCALE GENOMIC DNA]</scope>
    <source>
        <strain evidence="9 10">VS20</strain>
    </source>
</reference>
<dbReference type="GeneID" id="19958038"/>
<name>T0PRF2_SAPDV</name>
<dbReference type="InterPro" id="IPR013525">
    <property type="entry name" value="ABC2_TM"/>
</dbReference>
<dbReference type="OrthoDB" id="79399at2759"/>
<dbReference type="GO" id="GO:0016020">
    <property type="term" value="C:membrane"/>
    <property type="evidence" value="ECO:0007669"/>
    <property type="project" value="UniProtKB-SubCell"/>
</dbReference>
<dbReference type="PANTHER" id="PTHR19241">
    <property type="entry name" value="ATP-BINDING CASSETTE TRANSPORTER"/>
    <property type="match status" value="1"/>
</dbReference>
<keyword evidence="3 6" id="KW-0812">Transmembrane</keyword>
<dbReference type="RefSeq" id="XP_008621774.1">
    <property type="nucleotide sequence ID" value="XM_008623552.1"/>
</dbReference>
<dbReference type="GO" id="GO:0140359">
    <property type="term" value="F:ABC-type transporter activity"/>
    <property type="evidence" value="ECO:0007669"/>
    <property type="project" value="InterPro"/>
</dbReference>
<dbReference type="eggNOG" id="KOG0065">
    <property type="taxonomic scope" value="Eukaryota"/>
</dbReference>
<dbReference type="EMBL" id="JH767391">
    <property type="protein sequence ID" value="EQC24796.1"/>
    <property type="molecule type" value="Genomic_DNA"/>
</dbReference>
<keyword evidence="10" id="KW-1185">Reference proteome</keyword>
<protein>
    <recommendedName>
        <fullName evidence="11">ABC-2 type transporter domain-containing protein</fullName>
    </recommendedName>
</protein>
<dbReference type="Pfam" id="PF19055">
    <property type="entry name" value="ABC2_membrane_7"/>
    <property type="match status" value="1"/>
</dbReference>
<feature type="transmembrane region" description="Helical" evidence="6">
    <location>
        <begin position="389"/>
        <end position="408"/>
    </location>
</feature>
<keyword evidence="4 6" id="KW-1133">Transmembrane helix</keyword>
<evidence type="ECO:0000256" key="3">
    <source>
        <dbReference type="ARBA" id="ARBA00022692"/>
    </source>
</evidence>
<dbReference type="Pfam" id="PF01061">
    <property type="entry name" value="ABC2_membrane"/>
    <property type="match status" value="1"/>
</dbReference>
<evidence type="ECO:0000256" key="6">
    <source>
        <dbReference type="SAM" id="Phobius"/>
    </source>
</evidence>
<dbReference type="InterPro" id="IPR043926">
    <property type="entry name" value="ABCG_dom"/>
</dbReference>
<evidence type="ECO:0000256" key="1">
    <source>
        <dbReference type="ARBA" id="ARBA00004141"/>
    </source>
</evidence>
<evidence type="ECO:0000313" key="9">
    <source>
        <dbReference type="EMBL" id="EQC24796.1"/>
    </source>
</evidence>
<dbReference type="InParanoid" id="T0PRF2"/>
<evidence type="ECO:0000313" key="10">
    <source>
        <dbReference type="Proteomes" id="UP000030762"/>
    </source>
</evidence>
<evidence type="ECO:0000256" key="4">
    <source>
        <dbReference type="ARBA" id="ARBA00022989"/>
    </source>
</evidence>
<sequence length="415" mass="46351">MECVKRIAQSGRTVVCTIHQPSTVLFELFDKLLLLQSGGQMVYYGPLGLESVEMLEYFGQFRGLPPLQRGENPATYMLNCIGAGTNGPSVDVDFADSYTTSPLGAINASLIAASCAPTRPHAMTTLRTHDAVSFLRQVQLLTGRQWTMYWRSPTYNASRLALVVVLSAVFASLYCNSRIESVMDVVARMVLIFTGVVFISVSMMSTSIPYMAKFRGVYYRERMSSMYAPSSYAIALFVVELVYATVLATIYFNGWYWLVGLSTSPSAYLWFWLVLSLSMAMWSYIGHLLVFALPTFQVAVLLSSGLAALLFVFSGYMINGNTLSRGWRWMYAASPLHYTFEAILMTQFHGDNRLVANPLSSPVHMQPVEDFVGAFFAHSFDYANRFYDAMHLGVILVVIQLALLLCLAKVCHLER</sequence>
<dbReference type="STRING" id="1156394.T0PRF2"/>
<dbReference type="AlphaFoldDB" id="T0PRF2"/>
<evidence type="ECO:0000259" key="7">
    <source>
        <dbReference type="Pfam" id="PF01061"/>
    </source>
</evidence>
<feature type="transmembrane region" description="Helical" evidence="6">
    <location>
        <begin position="269"/>
        <end position="291"/>
    </location>
</feature>